<gene>
    <name evidence="3" type="ORF">SDC9_47228</name>
</gene>
<dbReference type="Gene3D" id="3.10.580.10">
    <property type="entry name" value="CBS-domain"/>
    <property type="match status" value="1"/>
</dbReference>
<evidence type="ECO:0000256" key="1">
    <source>
        <dbReference type="ARBA" id="ARBA00023122"/>
    </source>
</evidence>
<dbReference type="CDD" id="cd04623">
    <property type="entry name" value="CBS_pair_bac_euk"/>
    <property type="match status" value="1"/>
</dbReference>
<dbReference type="EMBL" id="VSSQ01000766">
    <property type="protein sequence ID" value="MPM00991.1"/>
    <property type="molecule type" value="Genomic_DNA"/>
</dbReference>
<comment type="caution">
    <text evidence="3">The sequence shown here is derived from an EMBL/GenBank/DDBJ whole genome shotgun (WGS) entry which is preliminary data.</text>
</comment>
<dbReference type="SUPFAM" id="SSF54631">
    <property type="entry name" value="CBS-domain pair"/>
    <property type="match status" value="1"/>
</dbReference>
<name>A0A644WBY9_9ZZZZ</name>
<protein>
    <recommendedName>
        <fullName evidence="2">CBS domain-containing protein</fullName>
    </recommendedName>
</protein>
<dbReference type="PROSITE" id="PS51371">
    <property type="entry name" value="CBS"/>
    <property type="match status" value="2"/>
</dbReference>
<dbReference type="InterPro" id="IPR051257">
    <property type="entry name" value="Diverse_CBS-Domain"/>
</dbReference>
<dbReference type="InterPro" id="IPR000644">
    <property type="entry name" value="CBS_dom"/>
</dbReference>
<accession>A0A644WBY9</accession>
<feature type="domain" description="CBS" evidence="2">
    <location>
        <begin position="8"/>
        <end position="67"/>
    </location>
</feature>
<keyword evidence="1" id="KW-0129">CBS domain</keyword>
<evidence type="ECO:0000259" key="2">
    <source>
        <dbReference type="PROSITE" id="PS51371"/>
    </source>
</evidence>
<feature type="domain" description="CBS" evidence="2">
    <location>
        <begin position="79"/>
        <end position="134"/>
    </location>
</feature>
<dbReference type="Pfam" id="PF00571">
    <property type="entry name" value="CBS"/>
    <property type="match status" value="2"/>
</dbReference>
<sequence length="147" mass="16274">MANVQSILDQKGSTVISIGPDDALSHALLKLTEHKIGALLVLNEQGDIKGILSERDIIRHFSKRLEHLNTGSIKVREVMTTGVTYVKPHQSSEDCLQLMTAGRFRHLPVVDGEKVIGMISIGDVVKAALEERDFQIGELEHYITNAY</sequence>
<dbReference type="PANTHER" id="PTHR43080:SF2">
    <property type="entry name" value="CBS DOMAIN-CONTAINING PROTEIN"/>
    <property type="match status" value="1"/>
</dbReference>
<proteinExistence type="predicted"/>
<reference evidence="3" key="1">
    <citation type="submission" date="2019-08" db="EMBL/GenBank/DDBJ databases">
        <authorList>
            <person name="Kucharzyk K."/>
            <person name="Murdoch R.W."/>
            <person name="Higgins S."/>
            <person name="Loffler F."/>
        </authorList>
    </citation>
    <scope>NUCLEOTIDE SEQUENCE</scope>
</reference>
<dbReference type="AlphaFoldDB" id="A0A644WBY9"/>
<dbReference type="InterPro" id="IPR044725">
    <property type="entry name" value="CBSX3_CBS_dom"/>
</dbReference>
<dbReference type="PANTHER" id="PTHR43080">
    <property type="entry name" value="CBS DOMAIN-CONTAINING PROTEIN CBSX3, MITOCHONDRIAL"/>
    <property type="match status" value="1"/>
</dbReference>
<evidence type="ECO:0000313" key="3">
    <source>
        <dbReference type="EMBL" id="MPM00991.1"/>
    </source>
</evidence>
<dbReference type="InterPro" id="IPR046342">
    <property type="entry name" value="CBS_dom_sf"/>
</dbReference>
<organism evidence="3">
    <name type="scientific">bioreactor metagenome</name>
    <dbReference type="NCBI Taxonomy" id="1076179"/>
    <lineage>
        <taxon>unclassified sequences</taxon>
        <taxon>metagenomes</taxon>
        <taxon>ecological metagenomes</taxon>
    </lineage>
</organism>
<dbReference type="SMART" id="SM00116">
    <property type="entry name" value="CBS"/>
    <property type="match status" value="2"/>
</dbReference>